<dbReference type="InterPro" id="IPR006634">
    <property type="entry name" value="TLC-dom"/>
</dbReference>
<evidence type="ECO:0000256" key="1">
    <source>
        <dbReference type="ARBA" id="ARBA00004141"/>
    </source>
</evidence>
<accession>A0A9W7B1G4</accession>
<feature type="transmembrane region" description="Helical" evidence="6">
    <location>
        <begin position="20"/>
        <end position="39"/>
    </location>
</feature>
<gene>
    <name evidence="8" type="ORF">TrST_g3478</name>
</gene>
<reference evidence="9" key="1">
    <citation type="journal article" date="2023" name="Commun. Biol.">
        <title>Genome analysis of Parmales, the sister group of diatoms, reveals the evolutionary specialization of diatoms from phago-mixotrophs to photoautotrophs.</title>
        <authorList>
            <person name="Ban H."/>
            <person name="Sato S."/>
            <person name="Yoshikawa S."/>
            <person name="Yamada K."/>
            <person name="Nakamura Y."/>
            <person name="Ichinomiya M."/>
            <person name="Sato N."/>
            <person name="Blanc-Mathieu R."/>
            <person name="Endo H."/>
            <person name="Kuwata A."/>
            <person name="Ogata H."/>
        </authorList>
    </citation>
    <scope>NUCLEOTIDE SEQUENCE [LARGE SCALE GENOMIC DNA]</scope>
    <source>
        <strain evidence="9">NIES 3701</strain>
    </source>
</reference>
<protein>
    <recommendedName>
        <fullName evidence="7">TLC domain-containing protein</fullName>
    </recommendedName>
</protein>
<dbReference type="PANTHER" id="PTHR31766:SF2">
    <property type="entry name" value="GLABROUS1 ENHANCER-BINDING PROTEIN-LIKE 2"/>
    <property type="match status" value="1"/>
</dbReference>
<keyword evidence="4 5" id="KW-0472">Membrane</keyword>
<dbReference type="GO" id="GO:0016020">
    <property type="term" value="C:membrane"/>
    <property type="evidence" value="ECO:0007669"/>
    <property type="project" value="UniProtKB-SubCell"/>
</dbReference>
<evidence type="ECO:0000313" key="8">
    <source>
        <dbReference type="EMBL" id="GMH79800.1"/>
    </source>
</evidence>
<proteinExistence type="predicted"/>
<feature type="transmembrane region" description="Helical" evidence="6">
    <location>
        <begin position="213"/>
        <end position="239"/>
    </location>
</feature>
<organism evidence="8 9">
    <name type="scientific">Triparma strigata</name>
    <dbReference type="NCBI Taxonomy" id="1606541"/>
    <lineage>
        <taxon>Eukaryota</taxon>
        <taxon>Sar</taxon>
        <taxon>Stramenopiles</taxon>
        <taxon>Ochrophyta</taxon>
        <taxon>Bolidophyceae</taxon>
        <taxon>Parmales</taxon>
        <taxon>Triparmaceae</taxon>
        <taxon>Triparma</taxon>
    </lineage>
</organism>
<evidence type="ECO:0000256" key="4">
    <source>
        <dbReference type="ARBA" id="ARBA00023136"/>
    </source>
</evidence>
<dbReference type="Pfam" id="PF03798">
    <property type="entry name" value="TRAM_LAG1_CLN8"/>
    <property type="match status" value="1"/>
</dbReference>
<feature type="transmembrane region" description="Helical" evidence="6">
    <location>
        <begin position="251"/>
        <end position="276"/>
    </location>
</feature>
<keyword evidence="2 5" id="KW-0812">Transmembrane</keyword>
<evidence type="ECO:0000259" key="7">
    <source>
        <dbReference type="PROSITE" id="PS50922"/>
    </source>
</evidence>
<feature type="transmembrane region" description="Helical" evidence="6">
    <location>
        <begin position="155"/>
        <end position="177"/>
    </location>
</feature>
<dbReference type="PANTHER" id="PTHR31766">
    <property type="entry name" value="GLABROUS1 ENHANCER-BINDING PROTEIN-LIKE 2"/>
    <property type="match status" value="1"/>
</dbReference>
<evidence type="ECO:0000256" key="6">
    <source>
        <dbReference type="SAM" id="Phobius"/>
    </source>
</evidence>
<dbReference type="InterPro" id="IPR040327">
    <property type="entry name" value="At5g14285-like"/>
</dbReference>
<dbReference type="OrthoDB" id="204175at2759"/>
<feature type="transmembrane region" description="Helical" evidence="6">
    <location>
        <begin position="113"/>
        <end position="134"/>
    </location>
</feature>
<evidence type="ECO:0000256" key="5">
    <source>
        <dbReference type="PROSITE-ProRule" id="PRU00205"/>
    </source>
</evidence>
<comment type="caution">
    <text evidence="8">The sequence shown here is derived from an EMBL/GenBank/DDBJ whole genome shotgun (WGS) entry which is preliminary data.</text>
</comment>
<sequence>MPVQHHSYHYTYLYNIPSWWIYFCCLRIFLGWPIVTRLLKFPPNKYQTCSASSSIVCFFHGIPVTYMAYLALSASGQFRFDENFKAPFWSDMPVLNSNLSAYPAELKSSFSLVMSYSCGYMLYDLTFMLINSFYYPVSAEPNFVDFIQHHIGCVVYMYSVSYFEAGYTGLMLLMFLGEVTNPFQNIMNIANAGQEYFKSPSVYDKIEQIVQPVFGILFAFVRLVIGGVLIFIFSYIYLYHNIFKVKTEERHIPFTLGIIWVSAILAMVVGSANFAIENLIRAIELITGSERTPYVVLTGKEKSLGTEKSEKEKSQ</sequence>
<evidence type="ECO:0000313" key="9">
    <source>
        <dbReference type="Proteomes" id="UP001165085"/>
    </source>
</evidence>
<dbReference type="AlphaFoldDB" id="A0A9W7B1G4"/>
<comment type="subcellular location">
    <subcellularLocation>
        <location evidence="1">Membrane</location>
        <topology evidence="1">Multi-pass membrane protein</topology>
    </subcellularLocation>
</comment>
<dbReference type="PROSITE" id="PS50922">
    <property type="entry name" value="TLC"/>
    <property type="match status" value="1"/>
</dbReference>
<feature type="transmembrane region" description="Helical" evidence="6">
    <location>
        <begin position="51"/>
        <end position="72"/>
    </location>
</feature>
<dbReference type="Proteomes" id="UP001165085">
    <property type="component" value="Unassembled WGS sequence"/>
</dbReference>
<keyword evidence="3 6" id="KW-1133">Transmembrane helix</keyword>
<feature type="domain" description="TLC" evidence="7">
    <location>
        <begin position="46"/>
        <end position="273"/>
    </location>
</feature>
<dbReference type="EMBL" id="BRXY01000238">
    <property type="protein sequence ID" value="GMH79800.1"/>
    <property type="molecule type" value="Genomic_DNA"/>
</dbReference>
<evidence type="ECO:0000256" key="3">
    <source>
        <dbReference type="ARBA" id="ARBA00022989"/>
    </source>
</evidence>
<keyword evidence="9" id="KW-1185">Reference proteome</keyword>
<evidence type="ECO:0000256" key="2">
    <source>
        <dbReference type="ARBA" id="ARBA00022692"/>
    </source>
</evidence>
<name>A0A9W7B1G4_9STRA</name>